<evidence type="ECO:0000256" key="2">
    <source>
        <dbReference type="ARBA" id="ARBA00022801"/>
    </source>
</evidence>
<keyword evidence="8" id="KW-1185">Reference proteome</keyword>
<gene>
    <name evidence="7" type="ORF">EDD54_4440</name>
</gene>
<dbReference type="SUPFAM" id="SSF51445">
    <property type="entry name" value="(Trans)glycosidases"/>
    <property type="match status" value="1"/>
</dbReference>
<evidence type="ECO:0000256" key="4">
    <source>
        <dbReference type="ARBA" id="ARBA00023295"/>
    </source>
</evidence>
<dbReference type="InterPro" id="IPR001764">
    <property type="entry name" value="Glyco_hydro_3_N"/>
</dbReference>
<reference evidence="7 8" key="1">
    <citation type="submission" date="2019-03" db="EMBL/GenBank/DDBJ databases">
        <title>Genomic Encyclopedia of Type Strains, Phase IV (KMG-IV): sequencing the most valuable type-strain genomes for metagenomic binning, comparative biology and taxonomic classification.</title>
        <authorList>
            <person name="Goeker M."/>
        </authorList>
    </citation>
    <scope>NUCLEOTIDE SEQUENCE [LARGE SCALE GENOMIC DNA]</scope>
    <source>
        <strain evidence="7 8">DSM 102969</strain>
    </source>
</reference>
<evidence type="ECO:0000313" key="7">
    <source>
        <dbReference type="EMBL" id="TDP81107.1"/>
    </source>
</evidence>
<keyword evidence="2 5" id="KW-0378">Hydrolase</keyword>
<dbReference type="InterPro" id="IPR036962">
    <property type="entry name" value="Glyco_hydro_3_N_sf"/>
</dbReference>
<sequence>MAGALTMDVAATLAALTDAEKLDLVSGAGMWRTAAVPRLGVRALTMADGTYGLRVARDQDAAGVGAPLDAFLAAVARRADAAAADDGTLPATCFPTGSAVACSFDVDLLAEMGAALSREARALGVDILLGPGVNLRRTPLAGRAYEYYSEDPVLSGDLAGALIAGLQGEGVGVCLKHFACNDSEIERTTMDSVVEERALREVHLAAFARAIAKGRPWTVMSAYNRLGGEQASESRRLLTDILRGDLGFDGLVVSDWHAVKDRPAALVAGCDLDMPENPSRRAALAAALADGRLPREALDEAAARVLALVARADAARAARAALVGDGATEAGFDADAHHALAVRLAARSAVLLRNEGDLLPLEPRPGLRLAVVGRAAVAPVIQGSGSATTRPTRVEIPLAALREVAGPAVEITYFDGHGADGADPGALAAAVAGVSAADVAIVFVHTEVGADGENADRRDLALAPGQDDLVAALAATGVPVVVVAAMPDAVAMPWLAETRAVLAVFFAGQGMGRAVADLVFGRAEPSGRLTTTFPAALGQIPAIHSYPGENGRHVYAEGVHVGHRWYDRLGLEPLFPFGHGLSYTRFAYEGLAADRATIGRDGTLTLTVTVANGGRRPGRAVVQLYAADAADRAGPVRALKGFSVVEIPAGERRDVAIPVTVADLARYDTARGRWVTGGGAVTFRAGASSRDLPLTLEIPWGHPAPQRPIRRDTQPAFVIDRPGPRAALAAALVRRLALSAAEADAVIEHGRDSFFGLFTTLERRLRVTLPDDDVETLLAEMNAAAEREEG</sequence>
<dbReference type="Gene3D" id="3.20.20.300">
    <property type="entry name" value="Glycoside hydrolase, family 3, N-terminal domain"/>
    <property type="match status" value="1"/>
</dbReference>
<evidence type="ECO:0000256" key="1">
    <source>
        <dbReference type="ARBA" id="ARBA00005336"/>
    </source>
</evidence>
<accession>A0A4R6R6E7</accession>
<dbReference type="Gene3D" id="3.40.50.1700">
    <property type="entry name" value="Glycoside hydrolase family 3 C-terminal domain"/>
    <property type="match status" value="1"/>
</dbReference>
<proteinExistence type="inferred from homology"/>
<evidence type="ECO:0000256" key="5">
    <source>
        <dbReference type="RuleBase" id="RU361161"/>
    </source>
</evidence>
<organism evidence="7 8">
    <name type="scientific">Oharaeibacter diazotrophicus</name>
    <dbReference type="NCBI Taxonomy" id="1920512"/>
    <lineage>
        <taxon>Bacteria</taxon>
        <taxon>Pseudomonadati</taxon>
        <taxon>Pseudomonadota</taxon>
        <taxon>Alphaproteobacteria</taxon>
        <taxon>Hyphomicrobiales</taxon>
        <taxon>Pleomorphomonadaceae</taxon>
        <taxon>Oharaeibacter</taxon>
    </lineage>
</organism>
<dbReference type="SUPFAM" id="SSF52279">
    <property type="entry name" value="Beta-D-glucan exohydrolase, C-terminal domain"/>
    <property type="match status" value="1"/>
</dbReference>
<dbReference type="AlphaFoldDB" id="A0A4R6R6E7"/>
<keyword evidence="4 5" id="KW-0326">Glycosidase</keyword>
<evidence type="ECO:0000256" key="3">
    <source>
        <dbReference type="ARBA" id="ARBA00023277"/>
    </source>
</evidence>
<dbReference type="SMART" id="SM01217">
    <property type="entry name" value="Fn3_like"/>
    <property type="match status" value="1"/>
</dbReference>
<dbReference type="InterPro" id="IPR026891">
    <property type="entry name" value="Fn3-like"/>
</dbReference>
<dbReference type="PANTHER" id="PTHR42715">
    <property type="entry name" value="BETA-GLUCOSIDASE"/>
    <property type="match status" value="1"/>
</dbReference>
<dbReference type="InterPro" id="IPR050288">
    <property type="entry name" value="Cellulose_deg_GH3"/>
</dbReference>
<comment type="caution">
    <text evidence="7">The sequence shown here is derived from an EMBL/GenBank/DDBJ whole genome shotgun (WGS) entry which is preliminary data.</text>
</comment>
<evidence type="ECO:0000313" key="8">
    <source>
        <dbReference type="Proteomes" id="UP000294547"/>
    </source>
</evidence>
<dbReference type="InterPro" id="IPR002772">
    <property type="entry name" value="Glyco_hydro_3_C"/>
</dbReference>
<dbReference type="GO" id="GO:0005975">
    <property type="term" value="P:carbohydrate metabolic process"/>
    <property type="evidence" value="ECO:0007669"/>
    <property type="project" value="InterPro"/>
</dbReference>
<name>A0A4R6R6E7_9HYPH</name>
<dbReference type="RefSeq" id="WP_245515869.1">
    <property type="nucleotide sequence ID" value="NZ_BSPM01000003.1"/>
</dbReference>
<dbReference type="Proteomes" id="UP000294547">
    <property type="component" value="Unassembled WGS sequence"/>
</dbReference>
<dbReference type="EMBL" id="SNXY01000013">
    <property type="protein sequence ID" value="TDP81107.1"/>
    <property type="molecule type" value="Genomic_DNA"/>
</dbReference>
<dbReference type="InterPro" id="IPR013783">
    <property type="entry name" value="Ig-like_fold"/>
</dbReference>
<dbReference type="InterPro" id="IPR017853">
    <property type="entry name" value="GH"/>
</dbReference>
<feature type="domain" description="Fibronectin type III-like" evidence="6">
    <location>
        <begin position="620"/>
        <end position="689"/>
    </location>
</feature>
<dbReference type="InterPro" id="IPR019800">
    <property type="entry name" value="Glyco_hydro_3_AS"/>
</dbReference>
<evidence type="ECO:0000259" key="6">
    <source>
        <dbReference type="SMART" id="SM01217"/>
    </source>
</evidence>
<dbReference type="Gene3D" id="2.60.40.10">
    <property type="entry name" value="Immunoglobulins"/>
    <property type="match status" value="1"/>
</dbReference>
<dbReference type="PRINTS" id="PR00133">
    <property type="entry name" value="GLHYDRLASE3"/>
</dbReference>
<dbReference type="PROSITE" id="PS00775">
    <property type="entry name" value="GLYCOSYL_HYDROL_F3"/>
    <property type="match status" value="1"/>
</dbReference>
<dbReference type="GO" id="GO:0004553">
    <property type="term" value="F:hydrolase activity, hydrolyzing O-glycosyl compounds"/>
    <property type="evidence" value="ECO:0007669"/>
    <property type="project" value="InterPro"/>
</dbReference>
<dbReference type="Pfam" id="PF00933">
    <property type="entry name" value="Glyco_hydro_3"/>
    <property type="match status" value="1"/>
</dbReference>
<keyword evidence="3" id="KW-0119">Carbohydrate metabolism</keyword>
<comment type="similarity">
    <text evidence="1 5">Belongs to the glycosyl hydrolase 3 family.</text>
</comment>
<protein>
    <submittedName>
        <fullName evidence="7">Beta-glucosidase</fullName>
    </submittedName>
</protein>
<dbReference type="Pfam" id="PF14310">
    <property type="entry name" value="Fn3-like"/>
    <property type="match status" value="1"/>
</dbReference>
<dbReference type="Pfam" id="PF01915">
    <property type="entry name" value="Glyco_hydro_3_C"/>
    <property type="match status" value="1"/>
</dbReference>
<dbReference type="PANTHER" id="PTHR42715:SF10">
    <property type="entry name" value="BETA-GLUCOSIDASE"/>
    <property type="match status" value="1"/>
</dbReference>
<dbReference type="InterPro" id="IPR036881">
    <property type="entry name" value="Glyco_hydro_3_C_sf"/>
</dbReference>